<dbReference type="RefSeq" id="XP_056578639.1">
    <property type="nucleotide sequence ID" value="XM_056722389.1"/>
</dbReference>
<keyword evidence="2" id="KW-1185">Reference proteome</keyword>
<dbReference type="SUPFAM" id="SSF48403">
    <property type="entry name" value="Ankyrin repeat"/>
    <property type="match status" value="1"/>
</dbReference>
<dbReference type="OrthoDB" id="3182339at2759"/>
<protein>
    <recommendedName>
        <fullName evidence="3">Clr5 domain-containing protein</fullName>
    </recommendedName>
</protein>
<accession>A0A9W9V8C8</accession>
<reference evidence="1" key="1">
    <citation type="submission" date="2022-12" db="EMBL/GenBank/DDBJ databases">
        <authorList>
            <person name="Petersen C."/>
        </authorList>
    </citation>
    <scope>NUCLEOTIDE SEQUENCE</scope>
    <source>
        <strain evidence="1">IBT 3081</strain>
    </source>
</reference>
<evidence type="ECO:0000313" key="1">
    <source>
        <dbReference type="EMBL" id="KAJ5372653.1"/>
    </source>
</evidence>
<comment type="caution">
    <text evidence="1">The sequence shown here is derived from an EMBL/GenBank/DDBJ whole genome shotgun (WGS) entry which is preliminary data.</text>
</comment>
<dbReference type="EMBL" id="JAPZBT010000002">
    <property type="protein sequence ID" value="KAJ5372653.1"/>
    <property type="molecule type" value="Genomic_DNA"/>
</dbReference>
<dbReference type="InterPro" id="IPR002110">
    <property type="entry name" value="Ankyrin_rpt"/>
</dbReference>
<proteinExistence type="predicted"/>
<dbReference type="InterPro" id="IPR036770">
    <property type="entry name" value="Ankyrin_rpt-contain_sf"/>
</dbReference>
<dbReference type="Gene3D" id="1.25.40.20">
    <property type="entry name" value="Ankyrin repeat-containing domain"/>
    <property type="match status" value="1"/>
</dbReference>
<evidence type="ECO:0000313" key="2">
    <source>
        <dbReference type="Proteomes" id="UP001147752"/>
    </source>
</evidence>
<gene>
    <name evidence="1" type="ORF">N7517_004659</name>
</gene>
<dbReference type="GeneID" id="81461572"/>
<dbReference type="Pfam" id="PF00023">
    <property type="entry name" value="Ank"/>
    <property type="match status" value="1"/>
</dbReference>
<name>A0A9W9V8C8_9EURO</name>
<reference evidence="1" key="2">
    <citation type="journal article" date="2023" name="IMA Fungus">
        <title>Comparative genomic study of the Penicillium genus elucidates a diverse pangenome and 15 lateral gene transfer events.</title>
        <authorList>
            <person name="Petersen C."/>
            <person name="Sorensen T."/>
            <person name="Nielsen M.R."/>
            <person name="Sondergaard T.E."/>
            <person name="Sorensen J.L."/>
            <person name="Fitzpatrick D.A."/>
            <person name="Frisvad J.C."/>
            <person name="Nielsen K.L."/>
        </authorList>
    </citation>
    <scope>NUCLEOTIDE SEQUENCE</scope>
    <source>
        <strain evidence="1">IBT 3081</strain>
    </source>
</reference>
<evidence type="ECO:0008006" key="3">
    <source>
        <dbReference type="Google" id="ProtNLM"/>
    </source>
</evidence>
<organism evidence="1 2">
    <name type="scientific">Penicillium concentricum</name>
    <dbReference type="NCBI Taxonomy" id="293559"/>
    <lineage>
        <taxon>Eukaryota</taxon>
        <taxon>Fungi</taxon>
        <taxon>Dikarya</taxon>
        <taxon>Ascomycota</taxon>
        <taxon>Pezizomycotina</taxon>
        <taxon>Eurotiomycetes</taxon>
        <taxon>Eurotiomycetidae</taxon>
        <taxon>Eurotiales</taxon>
        <taxon>Aspergillaceae</taxon>
        <taxon>Penicillium</taxon>
    </lineage>
</organism>
<sequence length="341" mass="37528">MPLNMPHNGRDEEWLRAQLQTLGGPDSNEQTLEPLISTHLATWSHTEADQAVLFLTQASEARRHGEVKTMTSPAKIKKDKWTYEDYDSVLKHIVGLESVPVGVIESVLNHFKANQPKKARTGTLKLRKPVTDDETYALMTDLMTTALTNNRLDQLRILAHSAAPDVVSRVMPMGIWIDNIEGVQLLMEEKADTNTCPEEFLGSVLAGKLDFIRLLLRSQRPVSNAITTQALPAAVKLGNIEMVQLLLAHGANPSFDNGLALKNAIDADRVDIIILLLLCKMHPAGDLLGSMVSYVWSAPHVFAVRQYHLIEVLLNGGACGSDVDVVLLGSVAQCWGSWRSC</sequence>
<dbReference type="AlphaFoldDB" id="A0A9W9V8C8"/>
<dbReference type="Proteomes" id="UP001147752">
    <property type="component" value="Unassembled WGS sequence"/>
</dbReference>